<dbReference type="OrthoDB" id="189226at2759"/>
<dbReference type="Proteomes" id="UP000030745">
    <property type="component" value="Unassembled WGS sequence"/>
</dbReference>
<evidence type="ECO:0000313" key="2">
    <source>
        <dbReference type="Proteomes" id="UP000030745"/>
    </source>
</evidence>
<organism evidence="1 2">
    <name type="scientific">Saprolegnia parasitica (strain CBS 223.65)</name>
    <dbReference type="NCBI Taxonomy" id="695850"/>
    <lineage>
        <taxon>Eukaryota</taxon>
        <taxon>Sar</taxon>
        <taxon>Stramenopiles</taxon>
        <taxon>Oomycota</taxon>
        <taxon>Saprolegniomycetes</taxon>
        <taxon>Saprolegniales</taxon>
        <taxon>Saprolegniaceae</taxon>
        <taxon>Saprolegnia</taxon>
    </lineage>
</organism>
<dbReference type="VEuPathDB" id="FungiDB:SPRG_16314"/>
<protein>
    <submittedName>
        <fullName evidence="1">Uncharacterized protein</fullName>
    </submittedName>
</protein>
<dbReference type="GeneID" id="24137950"/>
<evidence type="ECO:0000313" key="1">
    <source>
        <dbReference type="EMBL" id="KDO18292.1"/>
    </source>
</evidence>
<dbReference type="EMBL" id="KK583461">
    <property type="protein sequence ID" value="KDO18292.1"/>
    <property type="molecule type" value="Genomic_DNA"/>
</dbReference>
<dbReference type="STRING" id="695850.A0A067BUK5"/>
<sequence length="90" mass="9581">MQSSLRALSRTLGGVLSYMESFLNDGFPVWLLLFPDGTTTIHTECVLKSQACAAAQDRPMLERALLPGAAGLLLGAHDDNSASSPRATTF</sequence>
<name>A0A067BUK5_SAPPC</name>
<dbReference type="KEGG" id="spar:SPRG_16314"/>
<keyword evidence="2" id="KW-1185">Reference proteome</keyword>
<dbReference type="AlphaFoldDB" id="A0A067BUK5"/>
<proteinExistence type="predicted"/>
<reference evidence="1 2" key="1">
    <citation type="journal article" date="2013" name="PLoS Genet.">
        <title>Distinctive expansion of potential virulence genes in the genome of the oomycete fish pathogen Saprolegnia parasitica.</title>
        <authorList>
            <person name="Jiang R.H."/>
            <person name="de Bruijn I."/>
            <person name="Haas B.J."/>
            <person name="Belmonte R."/>
            <person name="Lobach L."/>
            <person name="Christie J."/>
            <person name="van den Ackerveken G."/>
            <person name="Bottin A."/>
            <person name="Bulone V."/>
            <person name="Diaz-Moreno S.M."/>
            <person name="Dumas B."/>
            <person name="Fan L."/>
            <person name="Gaulin E."/>
            <person name="Govers F."/>
            <person name="Grenville-Briggs L.J."/>
            <person name="Horner N.R."/>
            <person name="Levin J.Z."/>
            <person name="Mammella M."/>
            <person name="Meijer H.J."/>
            <person name="Morris P."/>
            <person name="Nusbaum C."/>
            <person name="Oome S."/>
            <person name="Phillips A.J."/>
            <person name="van Rooyen D."/>
            <person name="Rzeszutek E."/>
            <person name="Saraiva M."/>
            <person name="Secombes C.J."/>
            <person name="Seidl M.F."/>
            <person name="Snel B."/>
            <person name="Stassen J.H."/>
            <person name="Sykes S."/>
            <person name="Tripathy S."/>
            <person name="van den Berg H."/>
            <person name="Vega-Arreguin J.C."/>
            <person name="Wawra S."/>
            <person name="Young S.K."/>
            <person name="Zeng Q."/>
            <person name="Dieguez-Uribeondo J."/>
            <person name="Russ C."/>
            <person name="Tyler B.M."/>
            <person name="van West P."/>
        </authorList>
    </citation>
    <scope>NUCLEOTIDE SEQUENCE [LARGE SCALE GENOMIC DNA]</scope>
    <source>
        <strain evidence="1 2">CBS 223.65</strain>
    </source>
</reference>
<gene>
    <name evidence="1" type="ORF">SPRG_16314</name>
</gene>
<dbReference type="RefSeq" id="XP_012211000.1">
    <property type="nucleotide sequence ID" value="XM_012355610.1"/>
</dbReference>
<accession>A0A067BUK5</accession>